<dbReference type="Gene3D" id="1.25.40.1030">
    <property type="match status" value="1"/>
</dbReference>
<keyword evidence="3" id="KW-0813">Transport</keyword>
<reference evidence="12" key="1">
    <citation type="submission" date="2022-05" db="EMBL/GenBank/DDBJ databases">
        <title>The Musa troglodytarum L. genome provides insights into the mechanism of non-climacteric behaviour and enrichment of carotenoids.</title>
        <authorList>
            <person name="Wang J."/>
        </authorList>
    </citation>
    <scope>NUCLEOTIDE SEQUENCE</scope>
    <source>
        <tissue evidence="12">Leaf</tissue>
    </source>
</reference>
<comment type="subcellular location">
    <subcellularLocation>
        <location evidence="1">Endoplasmic reticulum</location>
    </subcellularLocation>
</comment>
<keyword evidence="4 9" id="KW-0853">WD repeat</keyword>
<feature type="repeat" description="WD" evidence="9">
    <location>
        <begin position="96"/>
        <end position="138"/>
    </location>
</feature>
<dbReference type="Pfam" id="PF12931">
    <property type="entry name" value="TPR_Sec16"/>
    <property type="match status" value="1"/>
</dbReference>
<dbReference type="InterPro" id="IPR015943">
    <property type="entry name" value="WD40/YVTN_repeat-like_dom_sf"/>
</dbReference>
<evidence type="ECO:0000313" key="13">
    <source>
        <dbReference type="Proteomes" id="UP001055439"/>
    </source>
</evidence>
<keyword evidence="8" id="KW-0653">Protein transport</keyword>
<dbReference type="GO" id="GO:0030127">
    <property type="term" value="C:COPII vesicle coat"/>
    <property type="evidence" value="ECO:0007669"/>
    <property type="project" value="TreeGrafter"/>
</dbReference>
<dbReference type="PANTHER" id="PTHR13923">
    <property type="entry name" value="SEC31-RELATED PROTEIN"/>
    <property type="match status" value="1"/>
</dbReference>
<dbReference type="InterPro" id="IPR040251">
    <property type="entry name" value="SEC31-like"/>
</dbReference>
<dbReference type="PROSITE" id="PS50082">
    <property type="entry name" value="WD_REPEATS_2"/>
    <property type="match status" value="2"/>
</dbReference>
<comment type="similarity">
    <text evidence="2">Belongs to the WD repeat SEC31 family.</text>
</comment>
<evidence type="ECO:0000256" key="4">
    <source>
        <dbReference type="ARBA" id="ARBA00022574"/>
    </source>
</evidence>
<evidence type="ECO:0000256" key="10">
    <source>
        <dbReference type="SAM" id="MobiDB-lite"/>
    </source>
</evidence>
<dbReference type="InterPro" id="IPR001680">
    <property type="entry name" value="WD40_rpt"/>
</dbReference>
<protein>
    <submittedName>
        <fullName evidence="12">Transport protein</fullName>
    </submittedName>
</protein>
<keyword evidence="7" id="KW-0931">ER-Golgi transport</keyword>
<dbReference type="GO" id="GO:0005198">
    <property type="term" value="F:structural molecule activity"/>
    <property type="evidence" value="ECO:0007669"/>
    <property type="project" value="TreeGrafter"/>
</dbReference>
<dbReference type="OrthoDB" id="542917at2759"/>
<evidence type="ECO:0000256" key="1">
    <source>
        <dbReference type="ARBA" id="ARBA00004240"/>
    </source>
</evidence>
<keyword evidence="5" id="KW-0677">Repeat</keyword>
<proteinExistence type="inferred from homology"/>
<dbReference type="Gene3D" id="2.130.10.10">
    <property type="entry name" value="YVTN repeat-like/Quinoprotein amine dehydrogenase"/>
    <property type="match status" value="1"/>
</dbReference>
<dbReference type="Proteomes" id="UP001055439">
    <property type="component" value="Chromosome 8"/>
</dbReference>
<dbReference type="EMBL" id="CP097510">
    <property type="protein sequence ID" value="URE34597.1"/>
    <property type="molecule type" value="Genomic_DNA"/>
</dbReference>
<feature type="compositionally biased region" description="Basic and acidic residues" evidence="10">
    <location>
        <begin position="486"/>
        <end position="506"/>
    </location>
</feature>
<dbReference type="InterPro" id="IPR024298">
    <property type="entry name" value="Sec16_Sec23-bd"/>
</dbReference>
<evidence type="ECO:0000256" key="6">
    <source>
        <dbReference type="ARBA" id="ARBA00022824"/>
    </source>
</evidence>
<evidence type="ECO:0000256" key="5">
    <source>
        <dbReference type="ARBA" id="ARBA00022737"/>
    </source>
</evidence>
<feature type="domain" description="Sec16 Sec23-binding" evidence="11">
    <location>
        <begin position="516"/>
        <end position="639"/>
    </location>
</feature>
<dbReference type="GO" id="GO:0007029">
    <property type="term" value="P:endoplasmic reticulum organization"/>
    <property type="evidence" value="ECO:0007669"/>
    <property type="project" value="TreeGrafter"/>
</dbReference>
<dbReference type="Pfam" id="PF00400">
    <property type="entry name" value="WD40"/>
    <property type="match status" value="1"/>
</dbReference>
<evidence type="ECO:0000259" key="11">
    <source>
        <dbReference type="Pfam" id="PF12931"/>
    </source>
</evidence>
<evidence type="ECO:0000256" key="7">
    <source>
        <dbReference type="ARBA" id="ARBA00022892"/>
    </source>
</evidence>
<dbReference type="InterPro" id="IPR036322">
    <property type="entry name" value="WD40_repeat_dom_sf"/>
</dbReference>
<evidence type="ECO:0000313" key="12">
    <source>
        <dbReference type="EMBL" id="URE34597.1"/>
    </source>
</evidence>
<accession>A0A9E7KWB9</accession>
<evidence type="ECO:0000256" key="3">
    <source>
        <dbReference type="ARBA" id="ARBA00022448"/>
    </source>
</evidence>
<gene>
    <name evidence="12" type="ORF">MUK42_16623</name>
</gene>
<sequence>MACIKSAARSALVAFAPDAPYLAAGTMAGAVDLSFSSTANLEIFKLDFQSDAHDLPVAGACPSDERFNRLSWGKPPGSSEEFSLGLDLNDSSVAKLAKHVGPVRGLEFSTLSPNLLASGADEGELCIWDLAKPSEPKIFPSLRSVGSGAQTEVSFVSWNPMVQHILSSTFADSNRRRCSVLQWNPDVSTELIVASDDDSSPSLRVWDLMNTMLPVREFVGHTKGVIAMSWCPYDCSFLLTCAKDNRTICWDTTTGEMVCELPASTNWNFDIHWYPKSPGVISASSFDVKVGIYNIEACSKHAAVEGEFVTPVRLRAPKWLRRPVGVSFGFGGKLISFQPCQSAPGVPSSASEVYTHNLVTEHSLVSRSTEFEAAIQNGEKSSLCALCEQKSHDSISEDDRETWGFLKIMFEEEGTARTKLLSYLGFTLPEECSDIYSDLDNLGKGLEKTLSLDTRSSVEVDASTCSIDNGEEFFNNPQISEDSSAYEEKSVPNGEKAQKEPEEPSRSYDPSFDDSIQHALVVGDYKGAVLRCIVAHRMADALVIAHAGGSSLWESTRDQYLKNSLAPYLKVVSALVRNDLMALVNTRPLNSWKETLALLCTFAQKEEWTVLCDSLASRLMAIGNMLAATLCYICAGNMNRTVEIWSHSLKLDSRGKTYIDLLQKGMCRKVCLIEVVHHTLNLYMVQINLAMDKNLSQPLPQLHQNAADTSRAEGFHQAPGSAYRGNQLVLQKPQVPDFSNQRLFHPSQPSQNFIPSHTSQISQQAFTSPATMAQPTMKPFSPATPAALRNVERYQQPSLGSQLYPGAANPLYQHGPPIPAPQDVGASQPASVTGQRFAQPISTTTAPRGFTLVYNPNFAQRPSISPVHPLSPTKSSEAQPVGVPPAPPPTVQTVDTSNVPAEWKLVIATLTRLYNEASAALGGANANPSKKREIEDNSRKIGALIAKLNSGDISPNAAAKLVQLCQALDAGDFAGALQIQVVLTTSDWDECNFWLVALKRMIKTRQNVRLYGT</sequence>
<feature type="repeat" description="WD" evidence="9">
    <location>
        <begin position="218"/>
        <end position="260"/>
    </location>
</feature>
<dbReference type="PANTHER" id="PTHR13923:SF11">
    <property type="entry name" value="SECRETORY 31, ISOFORM D"/>
    <property type="match status" value="1"/>
</dbReference>
<dbReference type="GO" id="GO:0015031">
    <property type="term" value="P:protein transport"/>
    <property type="evidence" value="ECO:0007669"/>
    <property type="project" value="UniProtKB-KW"/>
</dbReference>
<organism evidence="12 13">
    <name type="scientific">Musa troglodytarum</name>
    <name type="common">fe'i banana</name>
    <dbReference type="NCBI Taxonomy" id="320322"/>
    <lineage>
        <taxon>Eukaryota</taxon>
        <taxon>Viridiplantae</taxon>
        <taxon>Streptophyta</taxon>
        <taxon>Embryophyta</taxon>
        <taxon>Tracheophyta</taxon>
        <taxon>Spermatophyta</taxon>
        <taxon>Magnoliopsida</taxon>
        <taxon>Liliopsida</taxon>
        <taxon>Zingiberales</taxon>
        <taxon>Musaceae</taxon>
        <taxon>Musa</taxon>
    </lineage>
</organism>
<keyword evidence="6" id="KW-0256">Endoplasmic reticulum</keyword>
<dbReference type="FunFam" id="1.20.940.10:FF:000003">
    <property type="entry name" value="Protein transport protein SEC31 homolog B"/>
    <property type="match status" value="1"/>
</dbReference>
<evidence type="ECO:0000256" key="8">
    <source>
        <dbReference type="ARBA" id="ARBA00022927"/>
    </source>
</evidence>
<evidence type="ECO:0000256" key="9">
    <source>
        <dbReference type="PROSITE-ProRule" id="PRU00221"/>
    </source>
</evidence>
<dbReference type="SUPFAM" id="SSF50978">
    <property type="entry name" value="WD40 repeat-like"/>
    <property type="match status" value="1"/>
</dbReference>
<feature type="region of interest" description="Disordered" evidence="10">
    <location>
        <begin position="863"/>
        <end position="895"/>
    </location>
</feature>
<dbReference type="GO" id="GO:0070971">
    <property type="term" value="C:endoplasmic reticulum exit site"/>
    <property type="evidence" value="ECO:0007669"/>
    <property type="project" value="TreeGrafter"/>
</dbReference>
<keyword evidence="13" id="KW-1185">Reference proteome</keyword>
<dbReference type="GO" id="GO:0090110">
    <property type="term" value="P:COPII-coated vesicle cargo loading"/>
    <property type="evidence" value="ECO:0007669"/>
    <property type="project" value="TreeGrafter"/>
</dbReference>
<name>A0A9E7KWB9_9LILI</name>
<feature type="region of interest" description="Disordered" evidence="10">
    <location>
        <begin position="474"/>
        <end position="510"/>
    </location>
</feature>
<evidence type="ECO:0000256" key="2">
    <source>
        <dbReference type="ARBA" id="ARBA00009358"/>
    </source>
</evidence>
<dbReference type="SMART" id="SM00320">
    <property type="entry name" value="WD40"/>
    <property type="match status" value="4"/>
</dbReference>
<dbReference type="Gene3D" id="1.20.940.10">
    <property type="entry name" value="Functional domain of the splicing factor Prp18"/>
    <property type="match status" value="1"/>
</dbReference>
<dbReference type="AlphaFoldDB" id="A0A9E7KWB9"/>